<accession>A0A419W7J8</accession>
<evidence type="ECO:0000259" key="3">
    <source>
        <dbReference type="Pfam" id="PF16335"/>
    </source>
</evidence>
<dbReference type="SUPFAM" id="SSF48208">
    <property type="entry name" value="Six-hairpin glycosidases"/>
    <property type="match status" value="1"/>
</dbReference>
<dbReference type="OrthoDB" id="175993at2"/>
<sequence>MQKRNIFCPLFLLVVSLLAFFSCSNSQELIESQTTELRAPAYPLITIDPYTSAWSESDNLYDSPVRHWTGKTHSLIGAIRVDGEVYRFLGQIDVPWVPVLPSANYESWEGQYTFSEPKEGWEKPGFNDKKWETGEGAFGTPEMPSLKTVWDTKDIWVRRTFDLPTDLPGGDIYLIYSHDDIFELYLNGTQLVATQYEWHNNVVLKIDRSLLNEGEANVIAAHCHNRTGGGYVDFGLFQESEKKDIFAQTAVQNKVALSATQTNYSFTCGPVDLKLQFVSPLLPDDLNLLSRPVNYINYQVNSNDGAKHDVQVYFETTPQWAVNEVSQEVEVSKGETGNIGFVKAGTTEQPVLQKKGDNVRIDWGYVYLAAKKTENTTLAIGDYFDSKATFIKNGTLEGPETMTAKMTKKMPAMVCIEKLGSVGQDASTGYVMIAYDDLESIQYFGNNLKAWWTENGTKTINDALQAASAEHDKVMKRCVDFDNGLWNETLAAGGKNYADLCVLAFRQSIAAHKLVKDTEGNILFLSKENFSNGSIGTVDVTYPSAPLFLKYNPDLLKGMLNPIFYYSESGKWAKPFAAHDVGTYPLANGQTYGGDMPVEECGNMVILTAAIAEMEGNADYAAKHWDVLTVWANYLLENGLDPENQLCTDDFAGHFAHNVNLSVKAIMGIASYGKMARMLGKEEMAEKYTSEAKSMAAKWVDMAKDGDHYRLTFDQPGTWSQKYNLVWDKLMNLGIFPPEVAETEIAYYLTKQNKYGLPLDNRRTYTKSDWIVWTATLAGDQETFEKFIDPVHQYVTDTPDRVPMSDWYETPDAKQVGFQARSVVGGYFIKLLE</sequence>
<feature type="signal peptide" evidence="1">
    <location>
        <begin position="1"/>
        <end position="26"/>
    </location>
</feature>
<dbReference type="EMBL" id="RAPN01000001">
    <property type="protein sequence ID" value="RKD91332.1"/>
    <property type="molecule type" value="Genomic_DNA"/>
</dbReference>
<dbReference type="PROSITE" id="PS51257">
    <property type="entry name" value="PROKAR_LIPOPROTEIN"/>
    <property type="match status" value="1"/>
</dbReference>
<dbReference type="GO" id="GO:0005975">
    <property type="term" value="P:carbohydrate metabolic process"/>
    <property type="evidence" value="ECO:0007669"/>
    <property type="project" value="InterPro"/>
</dbReference>
<dbReference type="Pfam" id="PF16334">
    <property type="entry name" value="DUF4964"/>
    <property type="match status" value="1"/>
</dbReference>
<evidence type="ECO:0000259" key="4">
    <source>
        <dbReference type="Pfam" id="PF17168"/>
    </source>
</evidence>
<protein>
    <submittedName>
        <fullName evidence="5">Uncharacterized protein DUF4964</fullName>
    </submittedName>
</protein>
<dbReference type="InterPro" id="IPR032514">
    <property type="entry name" value="GtaA_central"/>
</dbReference>
<evidence type="ECO:0000259" key="2">
    <source>
        <dbReference type="Pfam" id="PF16334"/>
    </source>
</evidence>
<reference evidence="5 6" key="1">
    <citation type="submission" date="2018-09" db="EMBL/GenBank/DDBJ databases">
        <title>Genomic Encyclopedia of Archaeal and Bacterial Type Strains, Phase II (KMG-II): from individual species to whole genera.</title>
        <authorList>
            <person name="Goeker M."/>
        </authorList>
    </citation>
    <scope>NUCLEOTIDE SEQUENCE [LARGE SCALE GENOMIC DNA]</scope>
    <source>
        <strain evidence="5 6">DSM 27148</strain>
    </source>
</reference>
<dbReference type="Gene3D" id="1.50.10.10">
    <property type="match status" value="1"/>
</dbReference>
<evidence type="ECO:0000256" key="1">
    <source>
        <dbReference type="SAM" id="SignalP"/>
    </source>
</evidence>
<keyword evidence="6" id="KW-1185">Reference proteome</keyword>
<dbReference type="InterPro" id="IPR012341">
    <property type="entry name" value="6hp_glycosidase-like_sf"/>
</dbReference>
<evidence type="ECO:0000313" key="6">
    <source>
        <dbReference type="Proteomes" id="UP000283387"/>
    </source>
</evidence>
<dbReference type="Pfam" id="PF17168">
    <property type="entry name" value="DUF5127"/>
    <property type="match status" value="1"/>
</dbReference>
<feature type="domain" description="Glutaminase A central" evidence="3">
    <location>
        <begin position="494"/>
        <end position="831"/>
    </location>
</feature>
<dbReference type="InterPro" id="IPR008928">
    <property type="entry name" value="6-hairpin_glycosidase_sf"/>
</dbReference>
<dbReference type="InterPro" id="IPR052743">
    <property type="entry name" value="Glutaminase_GtaA"/>
</dbReference>
<dbReference type="InterPro" id="IPR033433">
    <property type="entry name" value="GtaA_N"/>
</dbReference>
<dbReference type="Gene3D" id="2.60.120.260">
    <property type="entry name" value="Galactose-binding domain-like"/>
    <property type="match status" value="1"/>
</dbReference>
<dbReference type="SUPFAM" id="SSF49785">
    <property type="entry name" value="Galactose-binding domain-like"/>
    <property type="match status" value="1"/>
</dbReference>
<feature type="domain" description="DUF4964" evidence="2">
    <location>
        <begin position="22"/>
        <end position="100"/>
    </location>
</feature>
<dbReference type="InterPro" id="IPR032515">
    <property type="entry name" value="DUF4964"/>
</dbReference>
<organism evidence="5 6">
    <name type="scientific">Mangrovibacterium diazotrophicum</name>
    <dbReference type="NCBI Taxonomy" id="1261403"/>
    <lineage>
        <taxon>Bacteria</taxon>
        <taxon>Pseudomonadati</taxon>
        <taxon>Bacteroidota</taxon>
        <taxon>Bacteroidia</taxon>
        <taxon>Marinilabiliales</taxon>
        <taxon>Prolixibacteraceae</taxon>
        <taxon>Mangrovibacterium</taxon>
    </lineage>
</organism>
<dbReference type="PANTHER" id="PTHR31987:SF1">
    <property type="entry name" value="GLUTAMINASE A"/>
    <property type="match status" value="1"/>
</dbReference>
<dbReference type="Proteomes" id="UP000283387">
    <property type="component" value="Unassembled WGS sequence"/>
</dbReference>
<evidence type="ECO:0000313" key="5">
    <source>
        <dbReference type="EMBL" id="RKD91332.1"/>
    </source>
</evidence>
<dbReference type="PANTHER" id="PTHR31987">
    <property type="entry name" value="GLUTAMINASE A-RELATED"/>
    <property type="match status" value="1"/>
</dbReference>
<proteinExistence type="predicted"/>
<dbReference type="InterPro" id="IPR008979">
    <property type="entry name" value="Galactose-bd-like_sf"/>
</dbReference>
<feature type="chain" id="PRO_5019205456" evidence="1">
    <location>
        <begin position="27"/>
        <end position="833"/>
    </location>
</feature>
<name>A0A419W7J8_9BACT</name>
<feature type="domain" description="Glutaminase A N-terminal" evidence="4">
    <location>
        <begin position="260"/>
        <end position="485"/>
    </location>
</feature>
<keyword evidence="1" id="KW-0732">Signal</keyword>
<comment type="caution">
    <text evidence="5">The sequence shown here is derived from an EMBL/GenBank/DDBJ whole genome shotgun (WGS) entry which is preliminary data.</text>
</comment>
<dbReference type="Pfam" id="PF16335">
    <property type="entry name" value="GtaA_6_Hairpin"/>
    <property type="match status" value="1"/>
</dbReference>
<dbReference type="RefSeq" id="WP_120272646.1">
    <property type="nucleotide sequence ID" value="NZ_RAPN01000001.1"/>
</dbReference>
<gene>
    <name evidence="5" type="ORF">BC643_1685</name>
</gene>
<dbReference type="AlphaFoldDB" id="A0A419W7J8"/>